<protein>
    <submittedName>
        <fullName evidence="2">Uncharacterized protein</fullName>
    </submittedName>
</protein>
<reference evidence="2 3" key="1">
    <citation type="submission" date="2019-10" db="EMBL/GenBank/DDBJ databases">
        <authorList>
            <person name="Palmer J.M."/>
        </authorList>
    </citation>
    <scope>NUCLEOTIDE SEQUENCE [LARGE SCALE GENOMIC DNA]</scope>
    <source>
        <strain evidence="2 3">TWF696</strain>
    </source>
</reference>
<feature type="region of interest" description="Disordered" evidence="1">
    <location>
        <begin position="41"/>
        <end position="60"/>
    </location>
</feature>
<proteinExistence type="predicted"/>
<evidence type="ECO:0000256" key="1">
    <source>
        <dbReference type="SAM" id="MobiDB-lite"/>
    </source>
</evidence>
<evidence type="ECO:0000313" key="2">
    <source>
        <dbReference type="EMBL" id="KAK6334151.1"/>
    </source>
</evidence>
<dbReference type="EMBL" id="JAVHNQ010000013">
    <property type="protein sequence ID" value="KAK6334151.1"/>
    <property type="molecule type" value="Genomic_DNA"/>
</dbReference>
<keyword evidence="3" id="KW-1185">Reference proteome</keyword>
<comment type="caution">
    <text evidence="2">The sequence shown here is derived from an EMBL/GenBank/DDBJ whole genome shotgun (WGS) entry which is preliminary data.</text>
</comment>
<sequence>MHVSIATPPDPLTSIYRPGVHAVAVSGTPNRLADTLYSPVRDSNSRKSRQAVGYHIKSAN</sequence>
<gene>
    <name evidence="2" type="ORF">TWF696_002653</name>
</gene>
<name>A0AAV9U450_9PEZI</name>
<organism evidence="2 3">
    <name type="scientific">Orbilia brochopaga</name>
    <dbReference type="NCBI Taxonomy" id="3140254"/>
    <lineage>
        <taxon>Eukaryota</taxon>
        <taxon>Fungi</taxon>
        <taxon>Dikarya</taxon>
        <taxon>Ascomycota</taxon>
        <taxon>Pezizomycotina</taxon>
        <taxon>Orbiliomycetes</taxon>
        <taxon>Orbiliales</taxon>
        <taxon>Orbiliaceae</taxon>
        <taxon>Orbilia</taxon>
    </lineage>
</organism>
<evidence type="ECO:0000313" key="3">
    <source>
        <dbReference type="Proteomes" id="UP001375240"/>
    </source>
</evidence>
<dbReference type="Proteomes" id="UP001375240">
    <property type="component" value="Unassembled WGS sequence"/>
</dbReference>
<accession>A0AAV9U450</accession>
<dbReference type="AlphaFoldDB" id="A0AAV9U450"/>